<name>A0ABN7V7T5_GIGMA</name>
<dbReference type="EMBL" id="CAJVQB010010611">
    <property type="protein sequence ID" value="CAG8741355.1"/>
    <property type="molecule type" value="Genomic_DNA"/>
</dbReference>
<gene>
    <name evidence="1" type="ORF">GMARGA_LOCUS15413</name>
</gene>
<comment type="caution">
    <text evidence="1">The sequence shown here is derived from an EMBL/GenBank/DDBJ whole genome shotgun (WGS) entry which is preliminary data.</text>
</comment>
<protein>
    <submittedName>
        <fullName evidence="1">6495_t:CDS:1</fullName>
    </submittedName>
</protein>
<dbReference type="Proteomes" id="UP000789901">
    <property type="component" value="Unassembled WGS sequence"/>
</dbReference>
<reference evidence="1 2" key="1">
    <citation type="submission" date="2021-06" db="EMBL/GenBank/DDBJ databases">
        <authorList>
            <person name="Kallberg Y."/>
            <person name="Tangrot J."/>
            <person name="Rosling A."/>
        </authorList>
    </citation>
    <scope>NUCLEOTIDE SEQUENCE [LARGE SCALE GENOMIC DNA]</scope>
    <source>
        <strain evidence="1 2">120-4 pot B 10/14</strain>
    </source>
</reference>
<accession>A0ABN7V7T5</accession>
<sequence length="212" mass="23809">MHLIALYLQHPLDGMAQLSTSGPVEDSIKKLIILIGELVMMLKNDNRNNNNNSRPTIIENKRAGVLEAEGTSIFKLKNASCEGESAFNSKIPSSDSIFEVFTAKRRKKNNGRVEEVETPEVAPNIRKEITRIMRAGRVVTTKMAEYCLKVNKEENAISIYCKAQVKDHFILLKAKTTIRKVDKFPVTIGGKMISSRTVVTDTRNYGIIIRND</sequence>
<evidence type="ECO:0000313" key="2">
    <source>
        <dbReference type="Proteomes" id="UP000789901"/>
    </source>
</evidence>
<proteinExistence type="predicted"/>
<keyword evidence="2" id="KW-1185">Reference proteome</keyword>
<organism evidence="1 2">
    <name type="scientific">Gigaspora margarita</name>
    <dbReference type="NCBI Taxonomy" id="4874"/>
    <lineage>
        <taxon>Eukaryota</taxon>
        <taxon>Fungi</taxon>
        <taxon>Fungi incertae sedis</taxon>
        <taxon>Mucoromycota</taxon>
        <taxon>Glomeromycotina</taxon>
        <taxon>Glomeromycetes</taxon>
        <taxon>Diversisporales</taxon>
        <taxon>Gigasporaceae</taxon>
        <taxon>Gigaspora</taxon>
    </lineage>
</organism>
<evidence type="ECO:0000313" key="1">
    <source>
        <dbReference type="EMBL" id="CAG8741355.1"/>
    </source>
</evidence>